<dbReference type="EMBL" id="MRCG01000003">
    <property type="protein sequence ID" value="OKH49436.1"/>
    <property type="molecule type" value="Genomic_DNA"/>
</dbReference>
<proteinExistence type="predicted"/>
<evidence type="ECO:0000256" key="1">
    <source>
        <dbReference type="SAM" id="Phobius"/>
    </source>
</evidence>
<evidence type="ECO:0000313" key="3">
    <source>
        <dbReference type="Proteomes" id="UP000185557"/>
    </source>
</evidence>
<feature type="transmembrane region" description="Helical" evidence="1">
    <location>
        <begin position="165"/>
        <end position="182"/>
    </location>
</feature>
<dbReference type="Pfam" id="PF12679">
    <property type="entry name" value="ABC2_membrane_2"/>
    <property type="match status" value="1"/>
</dbReference>
<keyword evidence="3" id="KW-1185">Reference proteome</keyword>
<feature type="transmembrane region" description="Helical" evidence="1">
    <location>
        <begin position="104"/>
        <end position="126"/>
    </location>
</feature>
<feature type="transmembrane region" description="Helical" evidence="1">
    <location>
        <begin position="55"/>
        <end position="76"/>
    </location>
</feature>
<dbReference type="STRING" id="549789.NIES30_06190"/>
<dbReference type="Proteomes" id="UP000185557">
    <property type="component" value="Unassembled WGS sequence"/>
</dbReference>
<dbReference type="PANTHER" id="PTHR43471:SF10">
    <property type="entry name" value="SLL1107 PROTEIN"/>
    <property type="match status" value="1"/>
</dbReference>
<dbReference type="AlphaFoldDB" id="A0A1U7J802"/>
<protein>
    <submittedName>
        <fullName evidence="2">ABC transporter permease</fullName>
    </submittedName>
</protein>
<accession>A0A1U7J802</accession>
<feature type="transmembrane region" description="Helical" evidence="1">
    <location>
        <begin position="232"/>
        <end position="254"/>
    </location>
</feature>
<keyword evidence="1" id="KW-0812">Transmembrane</keyword>
<dbReference type="PANTHER" id="PTHR43471">
    <property type="entry name" value="ABC TRANSPORTER PERMEASE"/>
    <property type="match status" value="1"/>
</dbReference>
<sequence>MVLSRVGVIARTVFLEVIRDRILYLVALFALLLVIARVLLPDISAGAEDKILMDLGLAGIHLLSVVVAVFVGTGLINKEIEKRTVLVLIAKPVSRAEFIVGKHLGLTAVLAVLIAALGAIFVLVLATSGVPFSLGSLVLALLFTILEAALLVAVAILFGVFTSSLLATMLTFAVYLMGHLSQDLVAFGKLSETPAVQQLTSVLYLVLPDLERLNLRNAAAYGMDLLPTAPELFGHALYGLLYTALLLAVSILIFSRRQF</sequence>
<keyword evidence="1" id="KW-1133">Transmembrane helix</keyword>
<evidence type="ECO:0000313" key="2">
    <source>
        <dbReference type="EMBL" id="OKH49436.1"/>
    </source>
</evidence>
<name>A0A1U7J802_9CYAN</name>
<dbReference type="GO" id="GO:0140359">
    <property type="term" value="F:ABC-type transporter activity"/>
    <property type="evidence" value="ECO:0007669"/>
    <property type="project" value="InterPro"/>
</dbReference>
<gene>
    <name evidence="2" type="ORF">NIES30_06190</name>
</gene>
<dbReference type="OrthoDB" id="468402at2"/>
<reference evidence="2 3" key="1">
    <citation type="submission" date="2016-11" db="EMBL/GenBank/DDBJ databases">
        <title>Draft Genome Sequences of Nine Cyanobacterial Strains from Diverse Habitats.</title>
        <authorList>
            <person name="Zhu T."/>
            <person name="Hou S."/>
            <person name="Lu X."/>
            <person name="Hess W.R."/>
        </authorList>
    </citation>
    <scope>NUCLEOTIDE SEQUENCE [LARGE SCALE GENOMIC DNA]</scope>
    <source>
        <strain evidence="2 3">NIES-30</strain>
    </source>
</reference>
<dbReference type="RefSeq" id="WP_073607543.1">
    <property type="nucleotide sequence ID" value="NZ_MRCG01000003.1"/>
</dbReference>
<keyword evidence="1" id="KW-0472">Membrane</keyword>
<feature type="transmembrane region" description="Helical" evidence="1">
    <location>
        <begin position="132"/>
        <end position="158"/>
    </location>
</feature>
<dbReference type="GO" id="GO:0005886">
    <property type="term" value="C:plasma membrane"/>
    <property type="evidence" value="ECO:0007669"/>
    <property type="project" value="UniProtKB-SubCell"/>
</dbReference>
<comment type="caution">
    <text evidence="2">The sequence shown here is derived from an EMBL/GenBank/DDBJ whole genome shotgun (WGS) entry which is preliminary data.</text>
</comment>
<organism evidence="2 3">
    <name type="scientific">Phormidium tenue NIES-30</name>
    <dbReference type="NCBI Taxonomy" id="549789"/>
    <lineage>
        <taxon>Bacteria</taxon>
        <taxon>Bacillati</taxon>
        <taxon>Cyanobacteriota</taxon>
        <taxon>Cyanophyceae</taxon>
        <taxon>Oscillatoriophycideae</taxon>
        <taxon>Oscillatoriales</taxon>
        <taxon>Oscillatoriaceae</taxon>
        <taxon>Phormidium</taxon>
    </lineage>
</organism>
<feature type="transmembrane region" description="Helical" evidence="1">
    <location>
        <begin position="21"/>
        <end position="40"/>
    </location>
</feature>